<proteinExistence type="predicted"/>
<evidence type="ECO:0000256" key="2">
    <source>
        <dbReference type="SAM" id="MobiDB-lite"/>
    </source>
</evidence>
<dbReference type="EMBL" id="MU826919">
    <property type="protein sequence ID" value="KAJ7369521.1"/>
    <property type="molecule type" value="Genomic_DNA"/>
</dbReference>
<feature type="region of interest" description="Disordered" evidence="2">
    <location>
        <begin position="304"/>
        <end position="334"/>
    </location>
</feature>
<dbReference type="OrthoDB" id="425824at2759"/>
<keyword evidence="1" id="KW-0175">Coiled coil</keyword>
<evidence type="ECO:0000256" key="1">
    <source>
        <dbReference type="SAM" id="Coils"/>
    </source>
</evidence>
<name>A0A9X0CNF0_9CNID</name>
<evidence type="ECO:0000313" key="4">
    <source>
        <dbReference type="Proteomes" id="UP001163046"/>
    </source>
</evidence>
<keyword evidence="4" id="KW-1185">Reference proteome</keyword>
<comment type="caution">
    <text evidence="3">The sequence shown here is derived from an EMBL/GenBank/DDBJ whole genome shotgun (WGS) entry which is preliminary data.</text>
</comment>
<dbReference type="AlphaFoldDB" id="A0A9X0CNF0"/>
<accession>A0A9X0CNF0</accession>
<gene>
    <name evidence="3" type="ORF">OS493_038347</name>
</gene>
<dbReference type="Proteomes" id="UP001163046">
    <property type="component" value="Unassembled WGS sequence"/>
</dbReference>
<organism evidence="3 4">
    <name type="scientific">Desmophyllum pertusum</name>
    <dbReference type="NCBI Taxonomy" id="174260"/>
    <lineage>
        <taxon>Eukaryota</taxon>
        <taxon>Metazoa</taxon>
        <taxon>Cnidaria</taxon>
        <taxon>Anthozoa</taxon>
        <taxon>Hexacorallia</taxon>
        <taxon>Scleractinia</taxon>
        <taxon>Caryophylliina</taxon>
        <taxon>Caryophylliidae</taxon>
        <taxon>Desmophyllum</taxon>
    </lineage>
</organism>
<sequence>MNVTKDVQIIEAATMPYNFAGSAIAQGRDIGQINRLSSWKPTAFEPLWLLLSGATDPPKYIYISDRRTRHIPGVSSGTFLPGVNRDLTNVEDAVGTKLFNTVKDLYLTKSAALEHITKLFEKCKSKMFKPMLYYTGHGEIGTGNWCFADGTISIQEIFNMVPVGMYYPMVFSDACYSGHWANFCLHKDIAGFHCLAACPEYSTAIDTKVAAVVSFIMASREILEDLIERLTSQLKLTKATLQSTREELRDLKESLQIQEREHKRVVREMVAMTENESKLVGERDSAREAAKKAWEKVAEMEARGEFGKRNIKEQSASPMRMKPEKFSGSGNDTD</sequence>
<protein>
    <submittedName>
        <fullName evidence="3">Uncharacterized protein</fullName>
    </submittedName>
</protein>
<evidence type="ECO:0000313" key="3">
    <source>
        <dbReference type="EMBL" id="KAJ7369521.1"/>
    </source>
</evidence>
<feature type="coiled-coil region" evidence="1">
    <location>
        <begin position="220"/>
        <end position="268"/>
    </location>
</feature>
<reference evidence="3" key="1">
    <citation type="submission" date="2023-01" db="EMBL/GenBank/DDBJ databases">
        <title>Genome assembly of the deep-sea coral Lophelia pertusa.</title>
        <authorList>
            <person name="Herrera S."/>
            <person name="Cordes E."/>
        </authorList>
    </citation>
    <scope>NUCLEOTIDE SEQUENCE</scope>
    <source>
        <strain evidence="3">USNM1676648</strain>
        <tissue evidence="3">Polyp</tissue>
    </source>
</reference>